<feature type="domain" description="P-type ATPase C-terminal" evidence="24">
    <location>
        <begin position="820"/>
        <end position="960"/>
    </location>
</feature>
<evidence type="ECO:0000256" key="12">
    <source>
        <dbReference type="ARBA" id="ARBA00022842"/>
    </source>
</evidence>
<dbReference type="FunFam" id="3.40.50.1000:FF:000010">
    <property type="entry name" value="Phospholipid-transporting ATPase"/>
    <property type="match status" value="1"/>
</dbReference>
<feature type="binding site" evidence="20">
    <location>
        <position position="421"/>
    </location>
    <ligand>
        <name>ATP</name>
        <dbReference type="ChEBI" id="CHEBI:30616"/>
    </ligand>
</feature>
<dbReference type="GO" id="GO:0140326">
    <property type="term" value="F:ATPase-coupled intramembrane lipid transporter activity"/>
    <property type="evidence" value="ECO:0007669"/>
    <property type="project" value="UniProtKB-EC"/>
</dbReference>
<evidence type="ECO:0000256" key="5">
    <source>
        <dbReference type="ARBA" id="ARBA00008109"/>
    </source>
</evidence>
<protein>
    <recommendedName>
        <fullName evidence="22">Phospholipid-transporting ATPase</fullName>
        <ecNumber evidence="22">7.6.2.1</ecNumber>
    </recommendedName>
</protein>
<dbReference type="FunFam" id="3.40.1110.10:FF:000087">
    <property type="entry name" value="Phospholipid-transporting ATPase"/>
    <property type="match status" value="1"/>
</dbReference>
<evidence type="ECO:0000256" key="15">
    <source>
        <dbReference type="ARBA" id="ARBA00023034"/>
    </source>
</evidence>
<dbReference type="EC" id="7.6.2.1" evidence="22"/>
<evidence type="ECO:0000256" key="22">
    <source>
        <dbReference type="RuleBase" id="RU362033"/>
    </source>
</evidence>
<dbReference type="Pfam" id="PF16209">
    <property type="entry name" value="PhoLip_ATPase_N"/>
    <property type="match status" value="1"/>
</dbReference>
<evidence type="ECO:0000256" key="13">
    <source>
        <dbReference type="ARBA" id="ARBA00022967"/>
    </source>
</evidence>
<organism evidence="25 27">
    <name type="scientific">Didymodactylos carnosus</name>
    <dbReference type="NCBI Taxonomy" id="1234261"/>
    <lineage>
        <taxon>Eukaryota</taxon>
        <taxon>Metazoa</taxon>
        <taxon>Spiralia</taxon>
        <taxon>Gnathifera</taxon>
        <taxon>Rotifera</taxon>
        <taxon>Eurotatoria</taxon>
        <taxon>Bdelloidea</taxon>
        <taxon>Philodinida</taxon>
        <taxon>Philodinidae</taxon>
        <taxon>Didymodactylos</taxon>
    </lineage>
</organism>
<evidence type="ECO:0000256" key="1">
    <source>
        <dbReference type="ARBA" id="ARBA00001946"/>
    </source>
</evidence>
<evidence type="ECO:0000256" key="8">
    <source>
        <dbReference type="ARBA" id="ARBA00022692"/>
    </source>
</evidence>
<comment type="cofactor">
    <cofactor evidence="1 21">
        <name>Mg(2+)</name>
        <dbReference type="ChEBI" id="CHEBI:18420"/>
    </cofactor>
</comment>
<evidence type="ECO:0000259" key="24">
    <source>
        <dbReference type="Pfam" id="PF16212"/>
    </source>
</evidence>
<dbReference type="Gene3D" id="2.70.150.10">
    <property type="entry name" value="Calcium-transporting ATPase, cytoplasmic transduction domain A"/>
    <property type="match status" value="1"/>
</dbReference>
<evidence type="ECO:0000313" key="25">
    <source>
        <dbReference type="EMBL" id="CAF0758253.1"/>
    </source>
</evidence>
<feature type="binding site" evidence="20">
    <location>
        <position position="680"/>
    </location>
    <ligand>
        <name>ATP</name>
        <dbReference type="ChEBI" id="CHEBI:30616"/>
    </ligand>
</feature>
<feature type="binding site" evidence="20">
    <location>
        <position position="419"/>
    </location>
    <ligand>
        <name>ATP</name>
        <dbReference type="ChEBI" id="CHEBI:30616"/>
    </ligand>
</feature>
<keyword evidence="9 21" id="KW-0479">Metal-binding</keyword>
<dbReference type="PANTHER" id="PTHR24092">
    <property type="entry name" value="PROBABLE PHOSPHOLIPID-TRANSPORTING ATPASE"/>
    <property type="match status" value="1"/>
</dbReference>
<keyword evidence="11 20" id="KW-0067">ATP-binding</keyword>
<dbReference type="Proteomes" id="UP000681722">
    <property type="component" value="Unassembled WGS sequence"/>
</dbReference>
<comment type="catalytic activity">
    <reaction evidence="18">
        <text>a 1,2-diacyl-sn-glycero-3-phospho-L-serine(out) + ATP + H2O = a 1,2-diacyl-sn-glycero-3-phospho-L-serine(in) + ADP + phosphate + H(+)</text>
        <dbReference type="Rhea" id="RHEA:38567"/>
        <dbReference type="ChEBI" id="CHEBI:15377"/>
        <dbReference type="ChEBI" id="CHEBI:15378"/>
        <dbReference type="ChEBI" id="CHEBI:30616"/>
        <dbReference type="ChEBI" id="CHEBI:43474"/>
        <dbReference type="ChEBI" id="CHEBI:57262"/>
        <dbReference type="ChEBI" id="CHEBI:456216"/>
    </reaction>
    <physiologicalReaction direction="left-to-right" evidence="18">
        <dbReference type="Rhea" id="RHEA:38568"/>
    </physiologicalReaction>
</comment>
<feature type="domain" description="P-type ATPase N-terminal" evidence="23">
    <location>
        <begin position="47"/>
        <end position="103"/>
    </location>
</feature>
<feature type="active site" description="4-aspartylphosphate intermediate" evidence="19">
    <location>
        <position position="419"/>
    </location>
</feature>
<feature type="binding site" evidence="20">
    <location>
        <position position="797"/>
    </location>
    <ligand>
        <name>ATP</name>
        <dbReference type="ChEBI" id="CHEBI:30616"/>
    </ligand>
</feature>
<keyword evidence="6" id="KW-1003">Cell membrane</keyword>
<dbReference type="SFLD" id="SFLDG00002">
    <property type="entry name" value="C1.7:_P-type_atpase_like"/>
    <property type="match status" value="1"/>
</dbReference>
<dbReference type="GO" id="GO:0016887">
    <property type="term" value="F:ATP hydrolysis activity"/>
    <property type="evidence" value="ECO:0007669"/>
    <property type="project" value="InterPro"/>
</dbReference>
<evidence type="ECO:0000256" key="2">
    <source>
        <dbReference type="ARBA" id="ARBA00004141"/>
    </source>
</evidence>
<evidence type="ECO:0000259" key="23">
    <source>
        <dbReference type="Pfam" id="PF16209"/>
    </source>
</evidence>
<feature type="transmembrane region" description="Helical" evidence="22">
    <location>
        <begin position="301"/>
        <end position="324"/>
    </location>
</feature>
<feature type="binding site" evidence="20">
    <location>
        <position position="679"/>
    </location>
    <ligand>
        <name>ATP</name>
        <dbReference type="ChEBI" id="CHEBI:30616"/>
    </ligand>
</feature>
<evidence type="ECO:0000256" key="9">
    <source>
        <dbReference type="ARBA" id="ARBA00022723"/>
    </source>
</evidence>
<dbReference type="SFLD" id="SFLDS00003">
    <property type="entry name" value="Haloacid_Dehalogenase"/>
    <property type="match status" value="1"/>
</dbReference>
<dbReference type="SUPFAM" id="SSF56784">
    <property type="entry name" value="HAD-like"/>
    <property type="match status" value="1"/>
</dbReference>
<dbReference type="Proteomes" id="UP000663829">
    <property type="component" value="Unassembled WGS sequence"/>
</dbReference>
<evidence type="ECO:0000256" key="16">
    <source>
        <dbReference type="ARBA" id="ARBA00023136"/>
    </source>
</evidence>
<evidence type="ECO:0000256" key="4">
    <source>
        <dbReference type="ARBA" id="ARBA00004555"/>
    </source>
</evidence>
<feature type="binding site" evidence="21">
    <location>
        <position position="798"/>
    </location>
    <ligand>
        <name>Mg(2+)</name>
        <dbReference type="ChEBI" id="CHEBI:18420"/>
    </ligand>
</feature>
<feature type="transmembrane region" description="Helical" evidence="22">
    <location>
        <begin position="972"/>
        <end position="998"/>
    </location>
</feature>
<dbReference type="CDD" id="cd02073">
    <property type="entry name" value="P-type_ATPase_APLT_Dnf-like"/>
    <property type="match status" value="1"/>
</dbReference>
<dbReference type="FunFam" id="2.70.150.10:FF:000021">
    <property type="entry name" value="Phospholipid-transporting ATPase"/>
    <property type="match status" value="1"/>
</dbReference>
<dbReference type="PANTHER" id="PTHR24092:SF150">
    <property type="entry name" value="PHOSPHOLIPID-TRANSPORTING ATPASE"/>
    <property type="match status" value="1"/>
</dbReference>
<dbReference type="GO" id="GO:0005886">
    <property type="term" value="C:plasma membrane"/>
    <property type="evidence" value="ECO:0007669"/>
    <property type="project" value="UniProtKB-SubCell"/>
</dbReference>
<dbReference type="Gene3D" id="3.40.50.1000">
    <property type="entry name" value="HAD superfamily/HAD-like"/>
    <property type="match status" value="1"/>
</dbReference>
<feature type="binding site" evidence="20">
    <location>
        <position position="565"/>
    </location>
    <ligand>
        <name>ATP</name>
        <dbReference type="ChEBI" id="CHEBI:30616"/>
    </ligand>
</feature>
<dbReference type="NCBIfam" id="TIGR01652">
    <property type="entry name" value="ATPase-Plipid"/>
    <property type="match status" value="1"/>
</dbReference>
<comment type="catalytic activity">
    <reaction evidence="17 22">
        <text>ATP + H2O + phospholipidSide 1 = ADP + phosphate + phospholipidSide 2.</text>
        <dbReference type="EC" id="7.6.2.1"/>
    </reaction>
</comment>
<dbReference type="Pfam" id="PF16212">
    <property type="entry name" value="PhoLip_ATPase_C"/>
    <property type="match status" value="2"/>
</dbReference>
<feature type="binding site" evidence="21">
    <location>
        <position position="794"/>
    </location>
    <ligand>
        <name>Mg(2+)</name>
        <dbReference type="ChEBI" id="CHEBI:18420"/>
    </ligand>
</feature>
<dbReference type="InterPro" id="IPR023298">
    <property type="entry name" value="ATPase_P-typ_TM_dom_sf"/>
</dbReference>
<feature type="binding site" evidence="20">
    <location>
        <position position="678"/>
    </location>
    <ligand>
        <name>ATP</name>
        <dbReference type="ChEBI" id="CHEBI:30616"/>
    </ligand>
</feature>
<feature type="transmembrane region" description="Helical" evidence="22">
    <location>
        <begin position="1018"/>
        <end position="1041"/>
    </location>
</feature>
<dbReference type="EMBL" id="CAJOBC010000112">
    <property type="protein sequence ID" value="CAF3538792.1"/>
    <property type="molecule type" value="Genomic_DNA"/>
</dbReference>
<evidence type="ECO:0000313" key="27">
    <source>
        <dbReference type="Proteomes" id="UP000663829"/>
    </source>
</evidence>
<dbReference type="Gene3D" id="3.40.1110.10">
    <property type="entry name" value="Calcium-transporting ATPase, cytoplasmic domain N"/>
    <property type="match status" value="1"/>
</dbReference>
<dbReference type="PROSITE" id="PS00154">
    <property type="entry name" value="ATPASE_E1_E2"/>
    <property type="match status" value="1"/>
</dbReference>
<feature type="transmembrane region" description="Helical" evidence="22">
    <location>
        <begin position="345"/>
        <end position="365"/>
    </location>
</feature>
<accession>A0A813Q1N7</accession>
<dbReference type="GO" id="GO:0005524">
    <property type="term" value="F:ATP binding"/>
    <property type="evidence" value="ECO:0007669"/>
    <property type="project" value="UniProtKB-UniRule"/>
</dbReference>
<comment type="caution">
    <text evidence="22">Lacks conserved residue(s) required for the propagation of feature annotation.</text>
</comment>
<dbReference type="OrthoDB" id="377733at2759"/>
<dbReference type="InterPro" id="IPR001757">
    <property type="entry name" value="P_typ_ATPase"/>
</dbReference>
<feature type="binding site" evidence="20">
    <location>
        <position position="420"/>
    </location>
    <ligand>
        <name>ATP</name>
        <dbReference type="ChEBI" id="CHEBI:30616"/>
    </ligand>
</feature>
<dbReference type="InterPro" id="IPR032630">
    <property type="entry name" value="P_typ_ATPase_c"/>
</dbReference>
<feature type="binding site" evidence="20">
    <location>
        <position position="598"/>
    </location>
    <ligand>
        <name>ATP</name>
        <dbReference type="ChEBI" id="CHEBI:30616"/>
    </ligand>
</feature>
<dbReference type="SUPFAM" id="SSF81660">
    <property type="entry name" value="Metal cation-transporting ATPase, ATP-binding domain N"/>
    <property type="match status" value="1"/>
</dbReference>
<comment type="similarity">
    <text evidence="5 22">Belongs to the cation transport ATPase (P-type) (TC 3.A.3) family. Type IV subfamily.</text>
</comment>
<evidence type="ECO:0000256" key="17">
    <source>
        <dbReference type="ARBA" id="ARBA00034036"/>
    </source>
</evidence>
<dbReference type="InterPro" id="IPR006539">
    <property type="entry name" value="P-type_ATPase_IV"/>
</dbReference>
<comment type="caution">
    <text evidence="25">The sequence shown here is derived from an EMBL/GenBank/DDBJ whole genome shotgun (WGS) entry which is preliminary data.</text>
</comment>
<feature type="binding site" evidence="20">
    <location>
        <position position="768"/>
    </location>
    <ligand>
        <name>ATP</name>
        <dbReference type="ChEBI" id="CHEBI:30616"/>
    </ligand>
</feature>
<evidence type="ECO:0000256" key="10">
    <source>
        <dbReference type="ARBA" id="ARBA00022741"/>
    </source>
</evidence>
<reference evidence="25" key="1">
    <citation type="submission" date="2021-02" db="EMBL/GenBank/DDBJ databases">
        <authorList>
            <person name="Nowell W R."/>
        </authorList>
    </citation>
    <scope>NUCLEOTIDE SEQUENCE</scope>
</reference>
<evidence type="ECO:0000256" key="3">
    <source>
        <dbReference type="ARBA" id="ARBA00004236"/>
    </source>
</evidence>
<keyword evidence="27" id="KW-1185">Reference proteome</keyword>
<keyword evidence="15" id="KW-0333">Golgi apparatus</keyword>
<proteinExistence type="inferred from homology"/>
<keyword evidence="14 22" id="KW-1133">Transmembrane helix</keyword>
<keyword evidence="13 22" id="KW-1278">Translocase</keyword>
<keyword evidence="8 22" id="KW-0812">Transmembrane</keyword>
<evidence type="ECO:0000256" key="14">
    <source>
        <dbReference type="ARBA" id="ARBA00022989"/>
    </source>
</evidence>
<feature type="domain" description="P-type ATPase C-terminal" evidence="24">
    <location>
        <begin position="964"/>
        <end position="1047"/>
    </location>
</feature>
<evidence type="ECO:0000256" key="7">
    <source>
        <dbReference type="ARBA" id="ARBA00022553"/>
    </source>
</evidence>
<evidence type="ECO:0000256" key="21">
    <source>
        <dbReference type="PIRSR" id="PIRSR606539-3"/>
    </source>
</evidence>
<evidence type="ECO:0000256" key="20">
    <source>
        <dbReference type="PIRSR" id="PIRSR606539-2"/>
    </source>
</evidence>
<evidence type="ECO:0000313" key="26">
    <source>
        <dbReference type="EMBL" id="CAF3538792.1"/>
    </source>
</evidence>
<evidence type="ECO:0000256" key="18">
    <source>
        <dbReference type="ARBA" id="ARBA00051303"/>
    </source>
</evidence>
<dbReference type="InterPro" id="IPR036412">
    <property type="entry name" value="HAD-like_sf"/>
</dbReference>
<feature type="binding site" evidence="21">
    <location>
        <position position="421"/>
    </location>
    <ligand>
        <name>Mg(2+)</name>
        <dbReference type="ChEBI" id="CHEBI:18420"/>
    </ligand>
</feature>
<keyword evidence="10 20" id="KW-0547">Nucleotide-binding</keyword>
<evidence type="ECO:0000256" key="6">
    <source>
        <dbReference type="ARBA" id="ARBA00022475"/>
    </source>
</evidence>
<keyword evidence="16 22" id="KW-0472">Membrane</keyword>
<dbReference type="Pfam" id="PF13246">
    <property type="entry name" value="Cation_ATPase"/>
    <property type="match status" value="1"/>
</dbReference>
<feature type="binding site" evidence="20">
    <location>
        <position position="774"/>
    </location>
    <ligand>
        <name>ATP</name>
        <dbReference type="ChEBI" id="CHEBI:30616"/>
    </ligand>
</feature>
<dbReference type="SFLD" id="SFLDF00027">
    <property type="entry name" value="p-type_atpase"/>
    <property type="match status" value="1"/>
</dbReference>
<dbReference type="GO" id="GO:0045332">
    <property type="term" value="P:phospholipid translocation"/>
    <property type="evidence" value="ECO:0007669"/>
    <property type="project" value="TreeGrafter"/>
</dbReference>
<keyword evidence="12 21" id="KW-0460">Magnesium</keyword>
<keyword evidence="7" id="KW-0597">Phosphoprotein</keyword>
<dbReference type="InterPro" id="IPR008250">
    <property type="entry name" value="ATPase_P-typ_transduc_dom_A_sf"/>
</dbReference>
<dbReference type="InterPro" id="IPR023299">
    <property type="entry name" value="ATPase_P-typ_cyto_dom_N"/>
</dbReference>
<dbReference type="SUPFAM" id="SSF81665">
    <property type="entry name" value="Calcium ATPase, transmembrane domain M"/>
    <property type="match status" value="1"/>
</dbReference>
<dbReference type="InterPro" id="IPR044492">
    <property type="entry name" value="P_typ_ATPase_HD_dom"/>
</dbReference>
<gene>
    <name evidence="25" type="ORF">GPM918_LOCUS1236</name>
    <name evidence="26" type="ORF">SRO942_LOCUS1236</name>
</gene>
<feature type="binding site" evidence="21">
    <location>
        <position position="419"/>
    </location>
    <ligand>
        <name>Mg(2+)</name>
        <dbReference type="ChEBI" id="CHEBI:18420"/>
    </ligand>
</feature>
<dbReference type="InterPro" id="IPR032631">
    <property type="entry name" value="P-type_ATPase_N"/>
</dbReference>
<feature type="transmembrane region" description="Helical" evidence="22">
    <location>
        <begin position="933"/>
        <end position="951"/>
    </location>
</feature>
<dbReference type="EMBL" id="CAJNOQ010000112">
    <property type="protein sequence ID" value="CAF0758253.1"/>
    <property type="molecule type" value="Genomic_DNA"/>
</dbReference>
<feature type="binding site" evidence="20">
    <location>
        <position position="501"/>
    </location>
    <ligand>
        <name>ATP</name>
        <dbReference type="ChEBI" id="CHEBI:30616"/>
    </ligand>
</feature>
<feature type="binding site" evidence="20">
    <location>
        <position position="542"/>
    </location>
    <ligand>
        <name>ATP</name>
        <dbReference type="ChEBI" id="CHEBI:30616"/>
    </ligand>
</feature>
<evidence type="ECO:0000256" key="11">
    <source>
        <dbReference type="ARBA" id="ARBA00022840"/>
    </source>
</evidence>
<dbReference type="GO" id="GO:0005802">
    <property type="term" value="C:trans-Golgi network"/>
    <property type="evidence" value="ECO:0007669"/>
    <property type="project" value="TreeGrafter"/>
</dbReference>
<dbReference type="InterPro" id="IPR018303">
    <property type="entry name" value="ATPase_P-typ_P_site"/>
</dbReference>
<sequence length="1137" mass="128577">MGQTNSMTNFSRRIALYTDRNKRSNENILGFGDGNDLKRVITVNAPQQVKYISNRISTSKYSFLTFLPKFLFEQFRKYSNIFFLCIAILQQIPGVSPTGRYTTAVPLLMILCCAAIKEIIEDFKRHIQDGAVNNRRVLIYRYGNWLYSKWMNVRVGDIIKVADKEFFPADLIVLSSSEPHSICYIHTSNLDGETNLKVRQGLPQTSHIISSLQLKALQGTIECELPNRHLYDFAGTLKLANVAHPIPLGSDQILLRGSQLKNTGWVYGLVIYTGKETKLMMNSSSVPFKRTNVEQIANNQILLLLFLLLILCLFSTIAGEIWNYKNRVAHWYLGLTRMPDSSSAAVPNHVGYTFLTFFILFNNLIPISLQITVDLVKFIQAYFINWDKDMYDEESDIPANARTSNLNEELGQVKYIFSDKTGTLTKNVMVFKQCSIAGIMYGSGNIEKFNHFQLMQNLTNHESGGEIREFLTLLATCHTVVPEKKTDLLVDVTYQASSPDESALVAALKEMNVIFFRRTPDNVAISFMGEEEIYEILNVLEFSSDRKRMSVVVRCPDGQIKLFCKGADSVILQLLSSDDPNSGITSQHLESFAKDGLRTLCVASRVILSDEYNSWIEIYRQAATAINNRAELVAEAAEKIEKNLHLLGATGIEDKLQDQVPESISMLHKAGIKIWVLTGDKKETAVNIGYSCKLLSDQLLNLTLDEDSLEDTRRQLQDHCSSFGESLRKDNLASLVIEGKTLKFALAPPCRQDFLDLAISCKSVICCRVSPKQKAEVVELVKRSTDAITLAIGDGANDVGMIQTAHVGVGIMGREGVQAACASDYSIGQFRFLTKLLFVHGVWSYRRLCKVLLYSFYKNICLYVMELWFAVHNGFSGQILFERWTIATYNVLFTAAPPMALGLLDRCCSAETMMRFPALYKMSQNKSDFNIKIFWTWCLNAVYHSIILYFMSYAMLRHGNMAYTAGLESDAWTLLTHISIWGSIASWFLFLIIYSNFWPTIPLAPEMRGMAKYVFSSMYFWFGLILIPFTALMADVIYNCLQRTLYKTLMQEVQEKELANQDPYDLVMARQTSTVSRVAERLALLKSVFVRTRTPKMSGIVAGPYHGFAFSQEEDGVVPQNQLIRNYDTNIVKPPGL</sequence>
<dbReference type="PRINTS" id="PR00119">
    <property type="entry name" value="CATATPASE"/>
</dbReference>
<dbReference type="AlphaFoldDB" id="A0A813Q1N7"/>
<feature type="binding site" evidence="20">
    <location>
        <position position="798"/>
    </location>
    <ligand>
        <name>ATP</name>
        <dbReference type="ChEBI" id="CHEBI:30616"/>
    </ligand>
</feature>
<dbReference type="GO" id="GO:0000287">
    <property type="term" value="F:magnesium ion binding"/>
    <property type="evidence" value="ECO:0007669"/>
    <property type="project" value="UniProtKB-UniRule"/>
</dbReference>
<dbReference type="NCBIfam" id="TIGR01494">
    <property type="entry name" value="ATPase_P-type"/>
    <property type="match status" value="2"/>
</dbReference>
<dbReference type="SUPFAM" id="SSF81653">
    <property type="entry name" value="Calcium ATPase, transduction domain A"/>
    <property type="match status" value="1"/>
</dbReference>
<name>A0A813Q1N7_9BILA</name>
<comment type="subcellular location">
    <subcellularLocation>
        <location evidence="3">Cell membrane</location>
    </subcellularLocation>
    <subcellularLocation>
        <location evidence="4">Golgi apparatus</location>
    </subcellularLocation>
    <subcellularLocation>
        <location evidence="2 22">Membrane</location>
        <topology evidence="2 22">Multi-pass membrane protein</topology>
    </subcellularLocation>
</comment>
<dbReference type="InterPro" id="IPR023214">
    <property type="entry name" value="HAD_sf"/>
</dbReference>
<evidence type="ECO:0000256" key="19">
    <source>
        <dbReference type="PIRSR" id="PIRSR606539-1"/>
    </source>
</evidence>